<comment type="function">
    <text evidence="8">Essential cell division protein. May link together the upstream cell division proteins, which are predominantly cytoplasmic, with the downstream cell division proteins, which are predominantly periplasmic.</text>
</comment>
<keyword evidence="8" id="KW-0997">Cell inner membrane</keyword>
<reference evidence="10 11" key="1">
    <citation type="submission" date="2018-05" db="EMBL/GenBank/DDBJ databases">
        <title>Leucothrix arctica sp. nov., isolated from Arctic seawater.</title>
        <authorList>
            <person name="Choi A."/>
            <person name="Baek K."/>
        </authorList>
    </citation>
    <scope>NUCLEOTIDE SEQUENCE [LARGE SCALE GENOMIC DNA]</scope>
    <source>
        <strain evidence="10 11">IMCC9719</strain>
    </source>
</reference>
<evidence type="ECO:0000256" key="9">
    <source>
        <dbReference type="NCBIfam" id="TIGR02209"/>
    </source>
</evidence>
<evidence type="ECO:0000256" key="7">
    <source>
        <dbReference type="ARBA" id="ARBA00023306"/>
    </source>
</evidence>
<name>A0A317CQQ0_9GAMM</name>
<keyword evidence="11" id="KW-1185">Reference proteome</keyword>
<dbReference type="OrthoDB" id="5298556at2"/>
<proteinExistence type="inferred from homology"/>
<dbReference type="HAMAP" id="MF_00910">
    <property type="entry name" value="FtsL"/>
    <property type="match status" value="1"/>
</dbReference>
<accession>A0A317CQQ0</accession>
<evidence type="ECO:0000256" key="8">
    <source>
        <dbReference type="HAMAP-Rule" id="MF_00910"/>
    </source>
</evidence>
<evidence type="ECO:0000256" key="5">
    <source>
        <dbReference type="ARBA" id="ARBA00022989"/>
    </source>
</evidence>
<dbReference type="EMBL" id="QGKL01000010">
    <property type="protein sequence ID" value="PWQ98730.1"/>
    <property type="molecule type" value="Genomic_DNA"/>
</dbReference>
<comment type="caution">
    <text evidence="10">The sequence shown here is derived from an EMBL/GenBank/DDBJ whole genome shotgun (WGS) entry which is preliminary data.</text>
</comment>
<evidence type="ECO:0000313" key="10">
    <source>
        <dbReference type="EMBL" id="PWQ98730.1"/>
    </source>
</evidence>
<sequence>MRHWKLYVLLGLYVGVMFTAIQVVTQRNYTRTLFVESQESQQQRNVLTAEWSQLKLQQGTDLNEVRVEAQARRELGMHIPRAVDIRIIKE</sequence>
<comment type="subcellular location">
    <subcellularLocation>
        <location evidence="8">Cell inner membrane</location>
        <topology evidence="8">Single-pass type II membrane protein</topology>
    </subcellularLocation>
    <subcellularLocation>
        <location evidence="1">Cell membrane</location>
        <topology evidence="1">Single-pass type II membrane protein</topology>
    </subcellularLocation>
    <text evidence="8">Localizes to the division septum where it forms a ring structure.</text>
</comment>
<dbReference type="PANTHER" id="PTHR37479:SF1">
    <property type="entry name" value="CELL DIVISION PROTEIN FTSL"/>
    <property type="match status" value="1"/>
</dbReference>
<evidence type="ECO:0000256" key="4">
    <source>
        <dbReference type="ARBA" id="ARBA00022692"/>
    </source>
</evidence>
<comment type="subunit">
    <text evidence="8">Part of a complex composed of FtsB, FtsL and FtsQ.</text>
</comment>
<dbReference type="NCBIfam" id="TIGR02209">
    <property type="entry name" value="ftsL_broad"/>
    <property type="match status" value="1"/>
</dbReference>
<protein>
    <recommendedName>
        <fullName evidence="8 9">Cell division protein FtsL</fullName>
    </recommendedName>
</protein>
<dbReference type="RefSeq" id="WP_109821886.1">
    <property type="nucleotide sequence ID" value="NZ_QGKL01000010.1"/>
</dbReference>
<evidence type="ECO:0000313" key="11">
    <source>
        <dbReference type="Proteomes" id="UP000245506"/>
    </source>
</evidence>
<keyword evidence="4 8" id="KW-0812">Transmembrane</keyword>
<organism evidence="10 11">
    <name type="scientific">Leucothrix arctica</name>
    <dbReference type="NCBI Taxonomy" id="1481894"/>
    <lineage>
        <taxon>Bacteria</taxon>
        <taxon>Pseudomonadati</taxon>
        <taxon>Pseudomonadota</taxon>
        <taxon>Gammaproteobacteria</taxon>
        <taxon>Thiotrichales</taxon>
        <taxon>Thiotrichaceae</taxon>
        <taxon>Leucothrix</taxon>
    </lineage>
</organism>
<keyword evidence="3 8" id="KW-0132">Cell division</keyword>
<dbReference type="Pfam" id="PF04999">
    <property type="entry name" value="FtsL"/>
    <property type="match status" value="1"/>
</dbReference>
<comment type="similarity">
    <text evidence="8">Belongs to the FtsL family.</text>
</comment>
<gene>
    <name evidence="8 10" type="primary">ftsL</name>
    <name evidence="10" type="ORF">DKT75_02670</name>
</gene>
<dbReference type="PANTHER" id="PTHR37479">
    <property type="entry name" value="CELL DIVISION PROTEIN FTSL"/>
    <property type="match status" value="1"/>
</dbReference>
<keyword evidence="2 8" id="KW-1003">Cell membrane</keyword>
<keyword evidence="6 8" id="KW-0472">Membrane</keyword>
<dbReference type="GO" id="GO:0005886">
    <property type="term" value="C:plasma membrane"/>
    <property type="evidence" value="ECO:0007669"/>
    <property type="project" value="UniProtKB-SubCell"/>
</dbReference>
<dbReference type="Proteomes" id="UP000245506">
    <property type="component" value="Unassembled WGS sequence"/>
</dbReference>
<evidence type="ECO:0000256" key="2">
    <source>
        <dbReference type="ARBA" id="ARBA00022475"/>
    </source>
</evidence>
<dbReference type="GO" id="GO:0043093">
    <property type="term" value="P:FtsZ-dependent cytokinesis"/>
    <property type="evidence" value="ECO:0007669"/>
    <property type="project" value="UniProtKB-UniRule"/>
</dbReference>
<evidence type="ECO:0000256" key="6">
    <source>
        <dbReference type="ARBA" id="ARBA00023136"/>
    </source>
</evidence>
<dbReference type="GO" id="GO:0032153">
    <property type="term" value="C:cell division site"/>
    <property type="evidence" value="ECO:0007669"/>
    <property type="project" value="UniProtKB-UniRule"/>
</dbReference>
<evidence type="ECO:0000256" key="3">
    <source>
        <dbReference type="ARBA" id="ARBA00022618"/>
    </source>
</evidence>
<keyword evidence="7 8" id="KW-0131">Cell cycle</keyword>
<dbReference type="AlphaFoldDB" id="A0A317CQQ0"/>
<keyword evidence="5 8" id="KW-1133">Transmembrane helix</keyword>
<evidence type="ECO:0000256" key="1">
    <source>
        <dbReference type="ARBA" id="ARBA00004401"/>
    </source>
</evidence>
<feature type="transmembrane region" description="Helical" evidence="8">
    <location>
        <begin position="6"/>
        <end position="24"/>
    </location>
</feature>
<dbReference type="InterPro" id="IPR011922">
    <property type="entry name" value="Cell_div_FtsL"/>
</dbReference>